<protein>
    <recommendedName>
        <fullName evidence="2">Major tropism determinant N-terminal domain-containing protein</fullName>
    </recommendedName>
</protein>
<name>A0A6J7WN90_9CAUD</name>
<accession>A0A6J7WN90</accession>
<reference evidence="1" key="1">
    <citation type="submission" date="2020-05" db="EMBL/GenBank/DDBJ databases">
        <authorList>
            <person name="Chiriac C."/>
            <person name="Salcher M."/>
            <person name="Ghai R."/>
            <person name="Kavagutti S V."/>
        </authorList>
    </citation>
    <scope>NUCLEOTIDE SEQUENCE</scope>
</reference>
<organism evidence="1">
    <name type="scientific">uncultured Caudovirales phage</name>
    <dbReference type="NCBI Taxonomy" id="2100421"/>
    <lineage>
        <taxon>Viruses</taxon>
        <taxon>Duplodnaviria</taxon>
        <taxon>Heunggongvirae</taxon>
        <taxon>Uroviricota</taxon>
        <taxon>Caudoviricetes</taxon>
        <taxon>Peduoviridae</taxon>
        <taxon>Maltschvirus</taxon>
        <taxon>Maltschvirus maltsch</taxon>
    </lineage>
</organism>
<evidence type="ECO:0000313" key="1">
    <source>
        <dbReference type="EMBL" id="CAB5218288.1"/>
    </source>
</evidence>
<evidence type="ECO:0008006" key="2">
    <source>
        <dbReference type="Google" id="ProtNLM"/>
    </source>
</evidence>
<proteinExistence type="predicted"/>
<gene>
    <name evidence="1" type="ORF">UFOVP204_170</name>
</gene>
<dbReference type="EMBL" id="LR798257">
    <property type="protein sequence ID" value="CAB5218288.1"/>
    <property type="molecule type" value="Genomic_DNA"/>
</dbReference>
<sequence length="150" mass="15996">MAKSYYQTTKTVKVVEKDKVVIRSNATIAGQKGDPGTQILSGPGLPSSLVGKVGDMWLNTTTKIIYGPKSNTGWPAEALFEGFNAALLGQVFNISVPASTWEINHNLGYNPNATCIDTAGTVIEGEISYPNENTIVLRFIGAVSGKVYLS</sequence>